<reference evidence="2 3" key="1">
    <citation type="submission" date="2015-09" db="EMBL/GenBank/DDBJ databases">
        <authorList>
            <person name="Xu Y."/>
            <person name="Nagy A."/>
            <person name="Liu N.T."/>
            <person name="Nou X."/>
        </authorList>
    </citation>
    <scope>NUCLEOTIDE SEQUENCE [LARGE SCALE GENOMIC DNA]</scope>
    <source>
        <strain evidence="2 3">FC1138</strain>
    </source>
</reference>
<proteinExistence type="predicted"/>
<protein>
    <submittedName>
        <fullName evidence="2">MscS Mechanosensitive ion channel domain protein</fullName>
    </submittedName>
</protein>
<feature type="region of interest" description="Disordered" evidence="1">
    <location>
        <begin position="34"/>
        <end position="61"/>
    </location>
</feature>
<evidence type="ECO:0000313" key="2">
    <source>
        <dbReference type="EMBL" id="ANH76280.1"/>
    </source>
</evidence>
<dbReference type="Proteomes" id="UP000077927">
    <property type="component" value="Chromosome 2"/>
</dbReference>
<sequence>MDIQQRINLAILEALQNLGAALALPTRTIQLVRHQGEPIEPDEERRGQPHGLQYRGTQARA</sequence>
<name>A0AAC9FUV0_9RALS</name>
<dbReference type="EMBL" id="CP012606">
    <property type="protein sequence ID" value="ANH76280.1"/>
    <property type="molecule type" value="Genomic_DNA"/>
</dbReference>
<dbReference type="AlphaFoldDB" id="A0AAC9FUV0"/>
<organism evidence="2 3">
    <name type="scientific">Ralstonia insidiosa</name>
    <dbReference type="NCBI Taxonomy" id="190721"/>
    <lineage>
        <taxon>Bacteria</taxon>
        <taxon>Pseudomonadati</taxon>
        <taxon>Pseudomonadota</taxon>
        <taxon>Betaproteobacteria</taxon>
        <taxon>Burkholderiales</taxon>
        <taxon>Burkholderiaceae</taxon>
        <taxon>Ralstonia</taxon>
    </lineage>
</organism>
<dbReference type="KEGG" id="rin:ACS15_4957"/>
<gene>
    <name evidence="2" type="ORF">ACS15_4957</name>
</gene>
<evidence type="ECO:0000256" key="1">
    <source>
        <dbReference type="SAM" id="MobiDB-lite"/>
    </source>
</evidence>
<accession>A0AAC9FUV0</accession>
<evidence type="ECO:0000313" key="3">
    <source>
        <dbReference type="Proteomes" id="UP000077927"/>
    </source>
</evidence>